<protein>
    <recommendedName>
        <fullName evidence="3">HNH endonuclease</fullName>
    </recommendedName>
</protein>
<evidence type="ECO:0000313" key="2">
    <source>
        <dbReference type="Proteomes" id="UP000185639"/>
    </source>
</evidence>
<dbReference type="InterPro" id="IPR003615">
    <property type="entry name" value="HNH_nuc"/>
</dbReference>
<dbReference type="Proteomes" id="UP000185639">
    <property type="component" value="Unassembled WGS sequence"/>
</dbReference>
<sequence length="159" mass="17700">MPTRAELLDAIINARGCQCQSPNTAVNIRNCGRFSWVSRSCLDAMGLAPEPSHCPVCNGTGPWQLDHMNPWRQYIVTVGAPHVAVDPTHTNYMMLKKLGRALYNDPQNLWWLCASCNRKKTDYVYDTAAQLTDLTNSQVPSGVKMRGPANLWKIVSPAK</sequence>
<evidence type="ECO:0008006" key="3">
    <source>
        <dbReference type="Google" id="ProtNLM"/>
    </source>
</evidence>
<gene>
    <name evidence="1" type="ORF">SAMN05421686_103211</name>
</gene>
<accession>A0A1N7L0W0</accession>
<keyword evidence="2" id="KW-1185">Reference proteome</keyword>
<dbReference type="AlphaFoldDB" id="A0A1N7L0W0"/>
<dbReference type="STRING" id="484498.SAMN05421686_103211"/>
<reference evidence="2" key="1">
    <citation type="submission" date="2017-01" db="EMBL/GenBank/DDBJ databases">
        <authorList>
            <person name="Varghese N."/>
            <person name="Submissions S."/>
        </authorList>
    </citation>
    <scope>NUCLEOTIDE SEQUENCE [LARGE SCALE GENOMIC DNA]</scope>
    <source>
        <strain evidence="2">DSM 24913</strain>
    </source>
</reference>
<dbReference type="EMBL" id="FTOH01000003">
    <property type="protein sequence ID" value="SIS67431.1"/>
    <property type="molecule type" value="Genomic_DNA"/>
</dbReference>
<organism evidence="1 2">
    <name type="scientific">Thalassolituus maritimus</name>
    <dbReference type="NCBI Taxonomy" id="484498"/>
    <lineage>
        <taxon>Bacteria</taxon>
        <taxon>Pseudomonadati</taxon>
        <taxon>Pseudomonadota</taxon>
        <taxon>Gammaproteobacteria</taxon>
        <taxon>Oceanospirillales</taxon>
        <taxon>Oceanospirillaceae</taxon>
        <taxon>Thalassolituus</taxon>
    </lineage>
</organism>
<name>A0A1N7L0W0_9GAMM</name>
<evidence type="ECO:0000313" key="1">
    <source>
        <dbReference type="EMBL" id="SIS67431.1"/>
    </source>
</evidence>
<proteinExistence type="predicted"/>
<dbReference type="CDD" id="cd00085">
    <property type="entry name" value="HNHc"/>
    <property type="match status" value="1"/>
</dbReference>
<dbReference type="Gene3D" id="1.10.30.50">
    <property type="match status" value="1"/>
</dbReference>